<evidence type="ECO:0000313" key="1">
    <source>
        <dbReference type="EMBL" id="KAJ2775957.1"/>
    </source>
</evidence>
<comment type="caution">
    <text evidence="1">The sequence shown here is derived from an EMBL/GenBank/DDBJ whole genome shotgun (WGS) entry which is preliminary data.</text>
</comment>
<proteinExistence type="predicted"/>
<dbReference type="Proteomes" id="UP001140234">
    <property type="component" value="Unassembled WGS sequence"/>
</dbReference>
<gene>
    <name evidence="1" type="ORF">IWQ57_000114</name>
</gene>
<protein>
    <submittedName>
        <fullName evidence="1">Uncharacterized protein</fullName>
    </submittedName>
</protein>
<name>A0ACC1K9D3_9FUNG</name>
<dbReference type="EMBL" id="JANBUJ010000001">
    <property type="protein sequence ID" value="KAJ2775957.1"/>
    <property type="molecule type" value="Genomic_DNA"/>
</dbReference>
<accession>A0ACC1K9D3</accession>
<evidence type="ECO:0000313" key="2">
    <source>
        <dbReference type="Proteomes" id="UP001140234"/>
    </source>
</evidence>
<reference evidence="1" key="1">
    <citation type="submission" date="2022-07" db="EMBL/GenBank/DDBJ databases">
        <title>Phylogenomic reconstructions and comparative analyses of Kickxellomycotina fungi.</title>
        <authorList>
            <person name="Reynolds N.K."/>
            <person name="Stajich J.E."/>
            <person name="Barry K."/>
            <person name="Grigoriev I.V."/>
            <person name="Crous P."/>
            <person name="Smith M.E."/>
        </authorList>
    </citation>
    <scope>NUCLEOTIDE SEQUENCE</scope>
    <source>
        <strain evidence="1">CBS 109366</strain>
    </source>
</reference>
<organism evidence="1 2">
    <name type="scientific">Coemansia nantahalensis</name>
    <dbReference type="NCBI Taxonomy" id="2789366"/>
    <lineage>
        <taxon>Eukaryota</taxon>
        <taxon>Fungi</taxon>
        <taxon>Fungi incertae sedis</taxon>
        <taxon>Zoopagomycota</taxon>
        <taxon>Kickxellomycotina</taxon>
        <taxon>Kickxellomycetes</taxon>
        <taxon>Kickxellales</taxon>
        <taxon>Kickxellaceae</taxon>
        <taxon>Coemansia</taxon>
    </lineage>
</organism>
<keyword evidence="2" id="KW-1185">Reference proteome</keyword>
<sequence length="496" mass="53396">MDALAQSVAPQTFTLNRWDLASSYTNIPYIYFFKNNGAADGASFMPAEAMRASFIKAVKEFPILLGHLVVAKDGSAYVHTDPCHLNMPAYRESSSSVHYSDIEGARFSWDSLPKGVATTSGLTAGEPGGAIRFANAHVVRLRGDSGLVLFMSLSHYVVDGVGYCAFVNRWAEICRWMCAGAPPGRLPCRAYSFDRATFAHCLPGGSAGLSRDMRQIYASPNWAGRALAWMSPAMRAATLATVSGLVGTTGHIFHITHASIASLRESVLAHLDSGSRVSDNDIITALVSHTVATAMEGDDNASPFLRLLFSAARTVARMIAGMRDEFAIFMVLDIRSRVRALTRAQGAYTGNCVTCLPIVRPMGQFVAPATATSALAATCASVRAAVDKFDGPTVGALAAALDADTASFAHATVNGMRYPRKVVLSNQSRFTLYECDFGAGGPAWVSPLPKFYANFVSILPARPWADGYDIYMVLETDVMKRVVRSGLWTLHAKLVY</sequence>